<dbReference type="InterPro" id="IPR052433">
    <property type="entry name" value="X-Pro_dipept-like"/>
</dbReference>
<dbReference type="Pfam" id="PF00557">
    <property type="entry name" value="Peptidase_M24"/>
    <property type="match status" value="1"/>
</dbReference>
<dbReference type="RefSeq" id="XP_024665960.1">
    <property type="nucleotide sequence ID" value="XM_024810192.1"/>
</dbReference>
<keyword evidence="5" id="KW-0464">Manganese</keyword>
<proteinExistence type="inferred from homology"/>
<dbReference type="STRING" id="45607.A0A2T0FM12"/>
<dbReference type="EMBL" id="NDIQ01000022">
    <property type="protein sequence ID" value="PRT56015.1"/>
    <property type="molecule type" value="Genomic_DNA"/>
</dbReference>
<dbReference type="SUPFAM" id="SSF53092">
    <property type="entry name" value="Creatinase/prolidase N-terminal domain"/>
    <property type="match status" value="1"/>
</dbReference>
<dbReference type="PANTHER" id="PTHR43226:SF1">
    <property type="entry name" value="XAA-PRO DIPEPTIDASE"/>
    <property type="match status" value="1"/>
</dbReference>
<dbReference type="InterPro" id="IPR000994">
    <property type="entry name" value="Pept_M24"/>
</dbReference>
<accession>A0A2T0FM12</accession>
<dbReference type="OrthoDB" id="10261878at2759"/>
<evidence type="ECO:0000256" key="3">
    <source>
        <dbReference type="ARBA" id="ARBA00022723"/>
    </source>
</evidence>
<dbReference type="Gene3D" id="3.90.230.10">
    <property type="entry name" value="Creatinase/methionine aminopeptidase superfamily"/>
    <property type="match status" value="1"/>
</dbReference>
<keyword evidence="3" id="KW-0479">Metal-binding</keyword>
<dbReference type="InterPro" id="IPR029149">
    <property type="entry name" value="Creatin/AminoP/Spt16_N"/>
</dbReference>
<organism evidence="7 8">
    <name type="scientific">Wickerhamiella sorbophila</name>
    <dbReference type="NCBI Taxonomy" id="45607"/>
    <lineage>
        <taxon>Eukaryota</taxon>
        <taxon>Fungi</taxon>
        <taxon>Dikarya</taxon>
        <taxon>Ascomycota</taxon>
        <taxon>Saccharomycotina</taxon>
        <taxon>Dipodascomycetes</taxon>
        <taxon>Dipodascales</taxon>
        <taxon>Trichomonascaceae</taxon>
        <taxon>Wickerhamiella</taxon>
    </lineage>
</organism>
<evidence type="ECO:0000256" key="4">
    <source>
        <dbReference type="ARBA" id="ARBA00022801"/>
    </source>
</evidence>
<evidence type="ECO:0000256" key="5">
    <source>
        <dbReference type="ARBA" id="ARBA00023211"/>
    </source>
</evidence>
<name>A0A2T0FM12_9ASCO</name>
<comment type="cofactor">
    <cofactor evidence="1">
        <name>Mn(2+)</name>
        <dbReference type="ChEBI" id="CHEBI:29035"/>
    </cofactor>
</comment>
<dbReference type="GO" id="GO:0006508">
    <property type="term" value="P:proteolysis"/>
    <property type="evidence" value="ECO:0007669"/>
    <property type="project" value="TreeGrafter"/>
</dbReference>
<dbReference type="GO" id="GO:0030145">
    <property type="term" value="F:manganese ion binding"/>
    <property type="evidence" value="ECO:0007669"/>
    <property type="project" value="InterPro"/>
</dbReference>
<dbReference type="SMART" id="SM01011">
    <property type="entry name" value="AMP_N"/>
    <property type="match status" value="1"/>
</dbReference>
<protein>
    <recommendedName>
        <fullName evidence="6">Aminopeptidase P N-terminal domain-containing protein</fullName>
    </recommendedName>
</protein>
<gene>
    <name evidence="7" type="ORF">B9G98_03635</name>
</gene>
<dbReference type="GeneID" id="36517383"/>
<sequence length="457" mass="51821">MRYPAKNHARKVAELYKKLGGTETDYLVYLPATETKLWPHCDQTVPLRQSRYFNYITGAFDKPDAHVVYDVKSDKLTLYLPPIDEDDVMWSGMPISPEDALAAYDVDAVEYSDKLEAVLSGRTALTVDASEKYPSVKACPKLLEAFDESRVIKDEFELNLLRKAAQVTDNSHMAVMSAMPIQKNEGHIHAEFVYHAMRQGSKNQAYDPICCAGTNAGTLHYVKNDEDIVGRLLILIDAGAEWQTYAADVTRVFPLTGEWTKECREIYELVLDMQKQALDRIRPGVNYEELHIQAHRILIDKFLELGIFKNGTTDDILKSGLSAAFYPHGLGHMLGMDTHDPAGWANYEDPDPKLRYLRIRRTLQENMVLTVEPGCYFNNYLIDPYRSGQESTAAASYLDEKVLEKYMPVGGVRIEDDIVVTKDGHENFTKMTKDPEEISRIVKDGIRKGRGHFHCVV</sequence>
<dbReference type="InterPro" id="IPR036005">
    <property type="entry name" value="Creatinase/aminopeptidase-like"/>
</dbReference>
<dbReference type="PANTHER" id="PTHR43226">
    <property type="entry name" value="XAA-PRO AMINOPEPTIDASE 3"/>
    <property type="match status" value="1"/>
</dbReference>
<keyword evidence="4" id="KW-0378">Hydrolase</keyword>
<dbReference type="CDD" id="cd01087">
    <property type="entry name" value="Prolidase"/>
    <property type="match status" value="1"/>
</dbReference>
<feature type="domain" description="Aminopeptidase P N-terminal" evidence="6">
    <location>
        <begin position="3"/>
        <end position="134"/>
    </location>
</feature>
<dbReference type="Pfam" id="PF05195">
    <property type="entry name" value="AMP_N"/>
    <property type="match status" value="1"/>
</dbReference>
<dbReference type="GO" id="GO:0070006">
    <property type="term" value="F:metalloaminopeptidase activity"/>
    <property type="evidence" value="ECO:0007669"/>
    <property type="project" value="InterPro"/>
</dbReference>
<dbReference type="Gene3D" id="3.40.350.10">
    <property type="entry name" value="Creatinase/prolidase N-terminal domain"/>
    <property type="match status" value="1"/>
</dbReference>
<evidence type="ECO:0000256" key="2">
    <source>
        <dbReference type="ARBA" id="ARBA00008766"/>
    </source>
</evidence>
<dbReference type="InterPro" id="IPR007865">
    <property type="entry name" value="Aminopep_P_N"/>
</dbReference>
<dbReference type="AlphaFoldDB" id="A0A2T0FM12"/>
<keyword evidence="8" id="KW-1185">Reference proteome</keyword>
<dbReference type="Proteomes" id="UP000238350">
    <property type="component" value="Unassembled WGS sequence"/>
</dbReference>
<evidence type="ECO:0000256" key="1">
    <source>
        <dbReference type="ARBA" id="ARBA00001936"/>
    </source>
</evidence>
<comment type="similarity">
    <text evidence="2">Belongs to the peptidase M24B family.</text>
</comment>
<dbReference type="SUPFAM" id="SSF55920">
    <property type="entry name" value="Creatinase/aminopeptidase"/>
    <property type="match status" value="1"/>
</dbReference>
<evidence type="ECO:0000313" key="8">
    <source>
        <dbReference type="Proteomes" id="UP000238350"/>
    </source>
</evidence>
<evidence type="ECO:0000259" key="6">
    <source>
        <dbReference type="SMART" id="SM01011"/>
    </source>
</evidence>
<evidence type="ECO:0000313" key="7">
    <source>
        <dbReference type="EMBL" id="PRT56015.1"/>
    </source>
</evidence>
<comment type="caution">
    <text evidence="7">The sequence shown here is derived from an EMBL/GenBank/DDBJ whole genome shotgun (WGS) entry which is preliminary data.</text>
</comment>
<dbReference type="FunFam" id="3.90.230.10:FF:000002">
    <property type="entry name" value="Xaa-Pro aminopeptidase 3"/>
    <property type="match status" value="1"/>
</dbReference>
<reference evidence="7 8" key="1">
    <citation type="submission" date="2017-04" db="EMBL/GenBank/DDBJ databases">
        <title>Genome sequencing of [Candida] sorbophila.</title>
        <authorList>
            <person name="Ahn J.O."/>
        </authorList>
    </citation>
    <scope>NUCLEOTIDE SEQUENCE [LARGE SCALE GENOMIC DNA]</scope>
    <source>
        <strain evidence="7 8">DS02</strain>
    </source>
</reference>